<reference evidence="1" key="1">
    <citation type="submission" date="2019-03" db="EMBL/GenBank/DDBJ databases">
        <authorList>
            <person name="Danneels B."/>
        </authorList>
    </citation>
    <scope>NUCLEOTIDE SEQUENCE</scope>
</reference>
<sequence>MRTQERKKARFQAQSRCYAGLPITSDHRCPHDEGGNLIGVTRLAQPALLLEIACKAELDIPKH</sequence>
<dbReference type="EMBL" id="CAADIO010000028">
    <property type="protein sequence ID" value="VFR92774.1"/>
    <property type="molecule type" value="Genomic_DNA"/>
</dbReference>
<dbReference type="AlphaFoldDB" id="A0A484V441"/>
<protein>
    <submittedName>
        <fullName evidence="1">Uncharacterized protein</fullName>
    </submittedName>
</protein>
<proteinExistence type="predicted"/>
<organism evidence="1">
    <name type="scientific">plant metagenome</name>
    <dbReference type="NCBI Taxonomy" id="1297885"/>
    <lineage>
        <taxon>unclassified sequences</taxon>
        <taxon>metagenomes</taxon>
        <taxon>organismal metagenomes</taxon>
    </lineage>
</organism>
<gene>
    <name evidence="1" type="ORF">RAN3_1068</name>
</gene>
<name>A0A484V441_9ZZZZ</name>
<accession>A0A484V441</accession>
<evidence type="ECO:0000313" key="1">
    <source>
        <dbReference type="EMBL" id="VFR92774.1"/>
    </source>
</evidence>